<dbReference type="Pfam" id="PF00265">
    <property type="entry name" value="TK"/>
    <property type="match status" value="1"/>
</dbReference>
<keyword evidence="3 8" id="KW-0237">DNA synthesis</keyword>
<sequence>MTTDEPVPTCLARPALPGAGDNPAGCLAARGVNGRPAHAAALRFYWGPMDCGKSTMALQMNYNHSRQGRRGLVTTRIDRSLGPQVTTRIGLAHEAVEVTDSLDLRTLVRDAWADGVRVDYLICDEASFYSVEHVEQMAELVDSYDVDVYAFGLATDFRSCLFPAAQRLFELADSVARIQVEVLCWCGREGLLNARVANGRVVREGEQVVIGDTADTVGTADLRYQVLCRRHHRVGDLGPRGGTPAA</sequence>
<evidence type="ECO:0000256" key="4">
    <source>
        <dbReference type="ARBA" id="ARBA00022679"/>
    </source>
</evidence>
<name>A0A1H6UDA2_9ACTN</name>
<keyword evidence="5 8" id="KW-0547">Nucleotide-binding</keyword>
<dbReference type="OrthoDB" id="9781579at2"/>
<evidence type="ECO:0000256" key="7">
    <source>
        <dbReference type="ARBA" id="ARBA00022840"/>
    </source>
</evidence>
<dbReference type="InterPro" id="IPR001267">
    <property type="entry name" value="Thymidine_kinase"/>
</dbReference>
<evidence type="ECO:0000256" key="3">
    <source>
        <dbReference type="ARBA" id="ARBA00022634"/>
    </source>
</evidence>
<evidence type="ECO:0000256" key="9">
    <source>
        <dbReference type="RuleBase" id="RU004165"/>
    </source>
</evidence>
<evidence type="ECO:0000313" key="11">
    <source>
        <dbReference type="Proteomes" id="UP000198707"/>
    </source>
</evidence>
<keyword evidence="7 8" id="KW-0067">ATP-binding</keyword>
<dbReference type="GO" id="GO:0005524">
    <property type="term" value="F:ATP binding"/>
    <property type="evidence" value="ECO:0007669"/>
    <property type="project" value="UniProtKB-KW"/>
</dbReference>
<dbReference type="GO" id="GO:0071897">
    <property type="term" value="P:DNA biosynthetic process"/>
    <property type="evidence" value="ECO:0007669"/>
    <property type="project" value="UniProtKB-KW"/>
</dbReference>
<proteinExistence type="inferred from homology"/>
<keyword evidence="4 8" id="KW-0808">Transferase</keyword>
<dbReference type="Proteomes" id="UP000198707">
    <property type="component" value="Unassembled WGS sequence"/>
</dbReference>
<evidence type="ECO:0000313" key="10">
    <source>
        <dbReference type="EMBL" id="SEI86170.1"/>
    </source>
</evidence>
<dbReference type="GO" id="GO:0005829">
    <property type="term" value="C:cytosol"/>
    <property type="evidence" value="ECO:0007669"/>
    <property type="project" value="TreeGrafter"/>
</dbReference>
<organism evidence="10 11">
    <name type="scientific">Micromonospora phaseoli</name>
    <dbReference type="NCBI Taxonomy" id="1144548"/>
    <lineage>
        <taxon>Bacteria</taxon>
        <taxon>Bacillati</taxon>
        <taxon>Actinomycetota</taxon>
        <taxon>Actinomycetes</taxon>
        <taxon>Micromonosporales</taxon>
        <taxon>Micromonosporaceae</taxon>
        <taxon>Micromonospora</taxon>
    </lineage>
</organism>
<dbReference type="InterPro" id="IPR027417">
    <property type="entry name" value="P-loop_NTPase"/>
</dbReference>
<dbReference type="NCBIfam" id="NF003297">
    <property type="entry name" value="PRK04296.1-2"/>
    <property type="match status" value="1"/>
</dbReference>
<dbReference type="GO" id="GO:0004797">
    <property type="term" value="F:thymidine kinase activity"/>
    <property type="evidence" value="ECO:0007669"/>
    <property type="project" value="UniProtKB-EC"/>
</dbReference>
<gene>
    <name evidence="10" type="ORF">SAMN05443287_10268</name>
</gene>
<evidence type="ECO:0000256" key="5">
    <source>
        <dbReference type="ARBA" id="ARBA00022741"/>
    </source>
</evidence>
<dbReference type="AlphaFoldDB" id="A0A1H6UDA2"/>
<dbReference type="PANTHER" id="PTHR11441:SF0">
    <property type="entry name" value="THYMIDINE KINASE, CYTOSOLIC"/>
    <property type="match status" value="1"/>
</dbReference>
<keyword evidence="11" id="KW-1185">Reference proteome</keyword>
<comment type="similarity">
    <text evidence="1 9">Belongs to the thymidine kinase family.</text>
</comment>
<keyword evidence="6 8" id="KW-0418">Kinase</keyword>
<evidence type="ECO:0000256" key="6">
    <source>
        <dbReference type="ARBA" id="ARBA00022777"/>
    </source>
</evidence>
<reference evidence="11" key="1">
    <citation type="submission" date="2016-10" db="EMBL/GenBank/DDBJ databases">
        <authorList>
            <person name="Varghese N."/>
            <person name="Submissions S."/>
        </authorList>
    </citation>
    <scope>NUCLEOTIDE SEQUENCE [LARGE SCALE GENOMIC DNA]</scope>
    <source>
        <strain evidence="11">CGMCC 4.7038</strain>
    </source>
</reference>
<comment type="catalytic activity">
    <reaction evidence="8">
        <text>thymidine + ATP = dTMP + ADP + H(+)</text>
        <dbReference type="Rhea" id="RHEA:19129"/>
        <dbReference type="ChEBI" id="CHEBI:15378"/>
        <dbReference type="ChEBI" id="CHEBI:17748"/>
        <dbReference type="ChEBI" id="CHEBI:30616"/>
        <dbReference type="ChEBI" id="CHEBI:63528"/>
        <dbReference type="ChEBI" id="CHEBI:456216"/>
        <dbReference type="EC" id="2.7.1.21"/>
    </reaction>
</comment>
<dbReference type="Gene3D" id="3.40.50.300">
    <property type="entry name" value="P-loop containing nucleotide triphosphate hydrolases"/>
    <property type="match status" value="1"/>
</dbReference>
<dbReference type="GO" id="GO:0046104">
    <property type="term" value="P:thymidine metabolic process"/>
    <property type="evidence" value="ECO:0007669"/>
    <property type="project" value="TreeGrafter"/>
</dbReference>
<evidence type="ECO:0000256" key="2">
    <source>
        <dbReference type="ARBA" id="ARBA00012118"/>
    </source>
</evidence>
<dbReference type="PANTHER" id="PTHR11441">
    <property type="entry name" value="THYMIDINE KINASE"/>
    <property type="match status" value="1"/>
</dbReference>
<dbReference type="SUPFAM" id="SSF52540">
    <property type="entry name" value="P-loop containing nucleoside triphosphate hydrolases"/>
    <property type="match status" value="1"/>
</dbReference>
<protein>
    <recommendedName>
        <fullName evidence="2 8">Thymidine kinase</fullName>
        <ecNumber evidence="2 8">2.7.1.21</ecNumber>
    </recommendedName>
</protein>
<dbReference type="EC" id="2.7.1.21" evidence="2 8"/>
<evidence type="ECO:0000256" key="8">
    <source>
        <dbReference type="RuleBase" id="RU000544"/>
    </source>
</evidence>
<accession>A0A1H6UDA2</accession>
<dbReference type="SUPFAM" id="SSF57716">
    <property type="entry name" value="Glucocorticoid receptor-like (DNA-binding domain)"/>
    <property type="match status" value="1"/>
</dbReference>
<dbReference type="EMBL" id="FNYV01000002">
    <property type="protein sequence ID" value="SEI86170.1"/>
    <property type="molecule type" value="Genomic_DNA"/>
</dbReference>
<dbReference type="STRING" id="1144548.SAMN05443287_10268"/>
<evidence type="ECO:0000256" key="1">
    <source>
        <dbReference type="ARBA" id="ARBA00007587"/>
    </source>
</evidence>